<proteinExistence type="predicted"/>
<reference evidence="2 3" key="1">
    <citation type="submission" date="2020-05" db="EMBL/GenBank/DDBJ databases">
        <title>Characterization of novel class B3 metallo-beta-lactamase from novel Pseudomonas species.</title>
        <authorList>
            <person name="Yamada K."/>
            <person name="Aoki K."/>
            <person name="Ishii Y."/>
        </authorList>
    </citation>
    <scope>NUCLEOTIDE SEQUENCE [LARGE SCALE GENOMIC DNA]</scope>
    <source>
        <strain evidence="2 3">TUM18999</strain>
    </source>
</reference>
<sequence>MAKRILIALALACWFACTSFALLYLAPVMFFSPRPEMVLIAGLVPALWLICSVLSFIAWADAGWGDGAGNAREAHGQPTTPQYRKALLSQQLRMSEVSS</sequence>
<dbReference type="EMBL" id="AP023189">
    <property type="protein sequence ID" value="BCG27582.1"/>
    <property type="molecule type" value="Genomic_DNA"/>
</dbReference>
<keyword evidence="1" id="KW-0812">Transmembrane</keyword>
<keyword evidence="1" id="KW-0472">Membrane</keyword>
<protein>
    <submittedName>
        <fullName evidence="2">Uncharacterized protein</fullName>
    </submittedName>
</protein>
<keyword evidence="1" id="KW-1133">Transmembrane helix</keyword>
<organism evidence="2 3">
    <name type="scientific">Pseudomonas tohonis</name>
    <dbReference type="NCBI Taxonomy" id="2725477"/>
    <lineage>
        <taxon>Bacteria</taxon>
        <taxon>Pseudomonadati</taxon>
        <taxon>Pseudomonadota</taxon>
        <taxon>Gammaproteobacteria</taxon>
        <taxon>Pseudomonadales</taxon>
        <taxon>Pseudomonadaceae</taxon>
        <taxon>Pseudomonas</taxon>
    </lineage>
</organism>
<dbReference type="AlphaFoldDB" id="A0A6J4ECX5"/>
<name>A0A6J4ECX5_9PSED</name>
<dbReference type="KEGG" id="ptw:TUM18999_57730"/>
<feature type="transmembrane region" description="Helical" evidence="1">
    <location>
        <begin position="37"/>
        <end position="60"/>
    </location>
</feature>
<evidence type="ECO:0000313" key="2">
    <source>
        <dbReference type="EMBL" id="BCG27582.1"/>
    </source>
</evidence>
<evidence type="ECO:0000256" key="1">
    <source>
        <dbReference type="SAM" id="Phobius"/>
    </source>
</evidence>
<evidence type="ECO:0000313" key="3">
    <source>
        <dbReference type="Proteomes" id="UP000509383"/>
    </source>
</evidence>
<dbReference type="Proteomes" id="UP000509383">
    <property type="component" value="Chromosome"/>
</dbReference>
<accession>A0A6J4ECX5</accession>
<dbReference type="RefSeq" id="WP_173178628.1">
    <property type="nucleotide sequence ID" value="NZ_AP023189.1"/>
</dbReference>
<gene>
    <name evidence="2" type="ORF">TUM18999_57730</name>
</gene>